<dbReference type="AlphaFoldDB" id="A0A8S8X8G2"/>
<name>A0A8S8X8G2_9PROT</name>
<dbReference type="SUPFAM" id="SSF50129">
    <property type="entry name" value="GroES-like"/>
    <property type="match status" value="1"/>
</dbReference>
<dbReference type="PANTHER" id="PTHR43677">
    <property type="entry name" value="SHORT-CHAIN DEHYDROGENASE/REDUCTASE"/>
    <property type="match status" value="1"/>
</dbReference>
<evidence type="ECO:0000259" key="1">
    <source>
        <dbReference type="SMART" id="SM00829"/>
    </source>
</evidence>
<dbReference type="InterPro" id="IPR013149">
    <property type="entry name" value="ADH-like_C"/>
</dbReference>
<sequence length="333" mass="35438">METARKWTLPAFGEGFTDAARLVSFDVVAPGPQQLLVRNRYLGVNGLFDHGICRNEVPYRTLVPPLDLGLEAVGEVIAIGRDVHAVAVGDAVVTAQLGGGYRECLTVDAADAIKLPSLDPTYVALVPSAVSALLAVERVAEPKPGEVAVVAAAAGGLGQFVVQFLRRAGCRVIGLVSGDEKARFVRTLGCDAVIDRANEQLPDALARLAPDGINIGFDTVGGAVFDAFVDALAPHGRVVVSGYAADMHKAPEQVTQSRIYHRLYWKAASVRAFQNALFREFAPAARGQIFALYRDGALQVKLDSTLFKGIESVPAAVEHLRSGKSVGKVWVEL</sequence>
<dbReference type="Gene3D" id="3.40.50.720">
    <property type="entry name" value="NAD(P)-binding Rossmann-like Domain"/>
    <property type="match status" value="1"/>
</dbReference>
<evidence type="ECO:0000313" key="2">
    <source>
        <dbReference type="EMBL" id="GIL38954.1"/>
    </source>
</evidence>
<dbReference type="InterPro" id="IPR051397">
    <property type="entry name" value="Zn-ADH-like_protein"/>
</dbReference>
<accession>A0A8S8X8G2</accession>
<dbReference type="EMBL" id="BOPV01000001">
    <property type="protein sequence ID" value="GIL38954.1"/>
    <property type="molecule type" value="Genomic_DNA"/>
</dbReference>
<dbReference type="InterPro" id="IPR013154">
    <property type="entry name" value="ADH-like_N"/>
</dbReference>
<keyword evidence="3" id="KW-1185">Reference proteome</keyword>
<dbReference type="InterPro" id="IPR011032">
    <property type="entry name" value="GroES-like_sf"/>
</dbReference>
<proteinExistence type="predicted"/>
<dbReference type="InterPro" id="IPR020843">
    <property type="entry name" value="ER"/>
</dbReference>
<reference evidence="2" key="1">
    <citation type="submission" date="2021-02" db="EMBL/GenBank/DDBJ databases">
        <title>Genome sequence of Rhodospirillales sp. strain TMPK1 isolated from soil.</title>
        <authorList>
            <person name="Nakai R."/>
            <person name="Kusada H."/>
            <person name="Tamaki H."/>
        </authorList>
    </citation>
    <scope>NUCLEOTIDE SEQUENCE</scope>
    <source>
        <strain evidence="2">TMPK1</strain>
    </source>
</reference>
<dbReference type="SMART" id="SM00829">
    <property type="entry name" value="PKS_ER"/>
    <property type="match status" value="1"/>
</dbReference>
<dbReference type="Pfam" id="PF00107">
    <property type="entry name" value="ADH_zinc_N"/>
    <property type="match status" value="1"/>
</dbReference>
<evidence type="ECO:0000313" key="3">
    <source>
        <dbReference type="Proteomes" id="UP000681075"/>
    </source>
</evidence>
<dbReference type="Proteomes" id="UP000681075">
    <property type="component" value="Unassembled WGS sequence"/>
</dbReference>
<dbReference type="SUPFAM" id="SSF51735">
    <property type="entry name" value="NAD(P)-binding Rossmann-fold domains"/>
    <property type="match status" value="1"/>
</dbReference>
<dbReference type="PANTHER" id="PTHR43677:SF3">
    <property type="entry name" value="PROSTAGLANDIN REDUCTASE 3"/>
    <property type="match status" value="1"/>
</dbReference>
<protein>
    <submittedName>
        <fullName evidence="2">NADP-dependent oxidoreductase</fullName>
    </submittedName>
</protein>
<gene>
    <name evidence="2" type="ORF">TMPK1_11910</name>
</gene>
<comment type="caution">
    <text evidence="2">The sequence shown here is derived from an EMBL/GenBank/DDBJ whole genome shotgun (WGS) entry which is preliminary data.</text>
</comment>
<dbReference type="Pfam" id="PF08240">
    <property type="entry name" value="ADH_N"/>
    <property type="match status" value="1"/>
</dbReference>
<dbReference type="GO" id="GO:0016491">
    <property type="term" value="F:oxidoreductase activity"/>
    <property type="evidence" value="ECO:0007669"/>
    <property type="project" value="InterPro"/>
</dbReference>
<dbReference type="Gene3D" id="3.90.180.10">
    <property type="entry name" value="Medium-chain alcohol dehydrogenases, catalytic domain"/>
    <property type="match status" value="1"/>
</dbReference>
<dbReference type="InterPro" id="IPR036291">
    <property type="entry name" value="NAD(P)-bd_dom_sf"/>
</dbReference>
<feature type="domain" description="Enoyl reductase (ER)" evidence="1">
    <location>
        <begin position="15"/>
        <end position="331"/>
    </location>
</feature>
<organism evidence="2 3">
    <name type="scientific">Roseiterribacter gracilis</name>
    <dbReference type="NCBI Taxonomy" id="2812848"/>
    <lineage>
        <taxon>Bacteria</taxon>
        <taxon>Pseudomonadati</taxon>
        <taxon>Pseudomonadota</taxon>
        <taxon>Alphaproteobacteria</taxon>
        <taxon>Rhodospirillales</taxon>
        <taxon>Roseiterribacteraceae</taxon>
        <taxon>Roseiterribacter</taxon>
    </lineage>
</organism>
<dbReference type="RefSeq" id="WP_420242054.1">
    <property type="nucleotide sequence ID" value="NZ_BOPV01000001.1"/>
</dbReference>